<dbReference type="OrthoDB" id="9789083at2"/>
<dbReference type="EMBL" id="CP012159">
    <property type="protein sequence ID" value="AKT36063.1"/>
    <property type="molecule type" value="Genomic_DNA"/>
</dbReference>
<evidence type="ECO:0000259" key="4">
    <source>
        <dbReference type="SMART" id="SM00822"/>
    </source>
</evidence>
<dbReference type="AlphaFoldDB" id="A0A0K1E689"/>
<reference evidence="5 6" key="1">
    <citation type="submission" date="2015-07" db="EMBL/GenBank/DDBJ databases">
        <title>Genome analysis of myxobacterium Chondromyces crocatus Cm c5 reveals a high potential for natural compound synthesis and the genetic basis for the loss of fruiting body formation.</title>
        <authorList>
            <person name="Zaburannyi N."/>
            <person name="Bunk B."/>
            <person name="Maier J."/>
            <person name="Overmann J."/>
            <person name="Mueller R."/>
        </authorList>
    </citation>
    <scope>NUCLEOTIDE SEQUENCE [LARGE SCALE GENOMIC DNA]</scope>
    <source>
        <strain evidence="5 6">Cm c5</strain>
    </source>
</reference>
<organism evidence="5 6">
    <name type="scientific">Chondromyces crocatus</name>
    <dbReference type="NCBI Taxonomy" id="52"/>
    <lineage>
        <taxon>Bacteria</taxon>
        <taxon>Pseudomonadati</taxon>
        <taxon>Myxococcota</taxon>
        <taxon>Polyangia</taxon>
        <taxon>Polyangiales</taxon>
        <taxon>Polyangiaceae</taxon>
        <taxon>Chondromyces</taxon>
    </lineage>
</organism>
<keyword evidence="6" id="KW-1185">Reference proteome</keyword>
<evidence type="ECO:0000313" key="5">
    <source>
        <dbReference type="EMBL" id="AKT36063.1"/>
    </source>
</evidence>
<sequence length="269" mass="28419">MSLNFDGRTALITGASAGIGREIARVLARDVGALILVARRRERLDELAAELTAARPGLRVSVRAVDLLDRSATGEMLDALEREGEQVDIFVNNAGFGDHALFVKSGWTKTEQMLELNVVSATFLLHRLVPKMVARGFGAVLNVGSCAGIAPNPEMVAYSATKAFVNLLSDGLRAELTGTGVSVTNLSPGPVPTEFQEVSGSHRLDTIPKALHVEATQCAEEAVAGLKAGRARVIPGAPLRAAMVSLESVPKALVRPVLARLAERVKGRG</sequence>
<dbReference type="STRING" id="52.CMC5_001760"/>
<dbReference type="SMART" id="SM00822">
    <property type="entry name" value="PKS_KR"/>
    <property type="match status" value="1"/>
</dbReference>
<dbReference type="InterPro" id="IPR002347">
    <property type="entry name" value="SDR_fam"/>
</dbReference>
<dbReference type="PRINTS" id="PR00081">
    <property type="entry name" value="GDHRDH"/>
</dbReference>
<dbReference type="InterPro" id="IPR057326">
    <property type="entry name" value="KR_dom"/>
</dbReference>
<comment type="similarity">
    <text evidence="1 3">Belongs to the short-chain dehydrogenases/reductases (SDR) family.</text>
</comment>
<dbReference type="Proteomes" id="UP000067626">
    <property type="component" value="Chromosome"/>
</dbReference>
<evidence type="ECO:0000256" key="1">
    <source>
        <dbReference type="ARBA" id="ARBA00006484"/>
    </source>
</evidence>
<evidence type="ECO:0000256" key="3">
    <source>
        <dbReference type="RuleBase" id="RU000363"/>
    </source>
</evidence>
<dbReference type="PANTHER" id="PTHR44196">
    <property type="entry name" value="DEHYDROGENASE/REDUCTASE SDR FAMILY MEMBER 7B"/>
    <property type="match status" value="1"/>
</dbReference>
<dbReference type="GO" id="GO:0016491">
    <property type="term" value="F:oxidoreductase activity"/>
    <property type="evidence" value="ECO:0007669"/>
    <property type="project" value="UniProtKB-KW"/>
</dbReference>
<proteinExistence type="inferred from homology"/>
<feature type="domain" description="Ketoreductase" evidence="4">
    <location>
        <begin position="8"/>
        <end position="189"/>
    </location>
</feature>
<dbReference type="InterPro" id="IPR020904">
    <property type="entry name" value="Sc_DH/Rdtase_CS"/>
</dbReference>
<dbReference type="SUPFAM" id="SSF51735">
    <property type="entry name" value="NAD(P)-binding Rossmann-fold domains"/>
    <property type="match status" value="1"/>
</dbReference>
<protein>
    <submittedName>
        <fullName evidence="5">Short-chain dehydrogenase</fullName>
    </submittedName>
</protein>
<accession>A0A0K1E689</accession>
<keyword evidence="2" id="KW-0560">Oxidoreductase</keyword>
<dbReference type="Gene3D" id="3.40.50.720">
    <property type="entry name" value="NAD(P)-binding Rossmann-like Domain"/>
    <property type="match status" value="1"/>
</dbReference>
<dbReference type="PRINTS" id="PR00080">
    <property type="entry name" value="SDRFAMILY"/>
</dbReference>
<dbReference type="PANTHER" id="PTHR44196:SF2">
    <property type="entry name" value="SHORT-CHAIN DEHYDROGENASE-RELATED"/>
    <property type="match status" value="1"/>
</dbReference>
<evidence type="ECO:0000256" key="2">
    <source>
        <dbReference type="ARBA" id="ARBA00023002"/>
    </source>
</evidence>
<dbReference type="GO" id="GO:0016020">
    <property type="term" value="C:membrane"/>
    <property type="evidence" value="ECO:0007669"/>
    <property type="project" value="TreeGrafter"/>
</dbReference>
<dbReference type="PROSITE" id="PS00061">
    <property type="entry name" value="ADH_SHORT"/>
    <property type="match status" value="1"/>
</dbReference>
<gene>
    <name evidence="5" type="ORF">CMC5_001760</name>
</gene>
<dbReference type="RefSeq" id="WP_050428639.1">
    <property type="nucleotide sequence ID" value="NZ_CP012159.1"/>
</dbReference>
<dbReference type="Pfam" id="PF00106">
    <property type="entry name" value="adh_short"/>
    <property type="match status" value="1"/>
</dbReference>
<dbReference type="InterPro" id="IPR036291">
    <property type="entry name" value="NAD(P)-bd_dom_sf"/>
</dbReference>
<name>A0A0K1E689_CHOCO</name>
<dbReference type="KEGG" id="ccro:CMC5_001760"/>
<dbReference type="PIRSF" id="PIRSF000126">
    <property type="entry name" value="11-beta-HSD1"/>
    <property type="match status" value="1"/>
</dbReference>
<evidence type="ECO:0000313" key="6">
    <source>
        <dbReference type="Proteomes" id="UP000067626"/>
    </source>
</evidence>